<protein>
    <submittedName>
        <fullName evidence="2">Uncharacterized protein</fullName>
    </submittedName>
</protein>
<dbReference type="Proteomes" id="UP000005017">
    <property type="component" value="Unassembled WGS sequence"/>
</dbReference>
<reference evidence="3" key="1">
    <citation type="submission" date="2009-12" db="EMBL/GenBank/DDBJ databases">
        <title>Sequence of Clostridiales genomosp. BVAB3 str. UPII9-5.</title>
        <authorList>
            <person name="Madupu R."/>
            <person name="Durkin A.S."/>
            <person name="Torralba M."/>
            <person name="Methe B."/>
            <person name="Sutton G.G."/>
            <person name="Strausberg R.L."/>
            <person name="Nelson K.E."/>
        </authorList>
    </citation>
    <scope>NUCLEOTIDE SEQUENCE [LARGE SCALE GENOMIC DNA]</scope>
    <source>
        <strain evidence="3">W1219</strain>
    </source>
</reference>
<dbReference type="EMBL" id="ADFR01000016">
    <property type="protein sequence ID" value="EFC05116.1"/>
    <property type="molecule type" value="Genomic_DNA"/>
</dbReference>
<proteinExistence type="predicted"/>
<gene>
    <name evidence="2" type="ORF">HMPREF9013_0394</name>
</gene>
<evidence type="ECO:0000256" key="1">
    <source>
        <dbReference type="SAM" id="Phobius"/>
    </source>
</evidence>
<evidence type="ECO:0000313" key="3">
    <source>
        <dbReference type="Proteomes" id="UP000005017"/>
    </source>
</evidence>
<dbReference type="AlphaFoldDB" id="D2MQ47"/>
<name>D2MQ47_9FIRM</name>
<keyword evidence="1" id="KW-1133">Transmembrane helix</keyword>
<dbReference type="RefSeq" id="WP_006627510.1">
    <property type="nucleotide sequence ID" value="NZ_ADFR01000016.1"/>
</dbReference>
<keyword evidence="1" id="KW-0472">Membrane</keyword>
<sequence length="73" mass="8288">MKKSTIYSIIGIILILFSPVSVFLNHFLDLNFAVTVGQFYQNIPYTAFVVPNIIVGVLVFVKGLLSYYLEEKK</sequence>
<feature type="transmembrane region" description="Helical" evidence="1">
    <location>
        <begin position="48"/>
        <end position="69"/>
    </location>
</feature>
<evidence type="ECO:0000313" key="2">
    <source>
        <dbReference type="EMBL" id="EFC05116.1"/>
    </source>
</evidence>
<keyword evidence="1" id="KW-0812">Transmembrane</keyword>
<organism evidence="2 3">
    <name type="scientific">Bulleidia extructa W1219</name>
    <dbReference type="NCBI Taxonomy" id="679192"/>
    <lineage>
        <taxon>Bacteria</taxon>
        <taxon>Bacillati</taxon>
        <taxon>Bacillota</taxon>
        <taxon>Erysipelotrichia</taxon>
        <taxon>Erysipelotrichales</taxon>
        <taxon>Erysipelotrichaceae</taxon>
        <taxon>Bulleidia</taxon>
    </lineage>
</organism>
<keyword evidence="3" id="KW-1185">Reference proteome</keyword>
<feature type="transmembrane region" description="Helical" evidence="1">
    <location>
        <begin position="7"/>
        <end position="28"/>
    </location>
</feature>
<comment type="caution">
    <text evidence="2">The sequence shown here is derived from an EMBL/GenBank/DDBJ whole genome shotgun (WGS) entry which is preliminary data.</text>
</comment>
<accession>D2MQ47</accession>